<evidence type="ECO:0000313" key="10">
    <source>
        <dbReference type="Proteomes" id="UP001465153"/>
    </source>
</evidence>
<dbReference type="Gene3D" id="2.40.50.320">
    <property type="entry name" value="Copper binding periplasmic protein CusF"/>
    <property type="match status" value="1"/>
</dbReference>
<dbReference type="PANTHER" id="PTHR30097">
    <property type="entry name" value="CATION EFFLUX SYSTEM PROTEIN CUSB"/>
    <property type="match status" value="1"/>
</dbReference>
<evidence type="ECO:0000259" key="8">
    <source>
        <dbReference type="Pfam" id="PF25954"/>
    </source>
</evidence>
<dbReference type="InterPro" id="IPR042230">
    <property type="entry name" value="CusF_sf"/>
</dbReference>
<protein>
    <submittedName>
        <fullName evidence="9">Efflux RND transporter periplasmic adaptor subunit</fullName>
    </submittedName>
</protein>
<comment type="caution">
    <text evidence="9">The sequence shown here is derived from an EMBL/GenBank/DDBJ whole genome shotgun (WGS) entry which is preliminary data.</text>
</comment>
<feature type="region of interest" description="Disordered" evidence="3">
    <location>
        <begin position="503"/>
        <end position="533"/>
    </location>
</feature>
<dbReference type="EMBL" id="BAABWN010000007">
    <property type="protein sequence ID" value="GAA6168546.1"/>
    <property type="molecule type" value="Genomic_DNA"/>
</dbReference>
<dbReference type="InterPro" id="IPR021647">
    <property type="entry name" value="CusF_Ec"/>
</dbReference>
<dbReference type="Gene3D" id="2.40.420.20">
    <property type="match status" value="1"/>
</dbReference>
<feature type="transmembrane region" description="Helical" evidence="4">
    <location>
        <begin position="12"/>
        <end position="33"/>
    </location>
</feature>
<feature type="compositionally biased region" description="Basic and acidic residues" evidence="3">
    <location>
        <begin position="511"/>
        <end position="533"/>
    </location>
</feature>
<dbReference type="SUPFAM" id="SSF111369">
    <property type="entry name" value="HlyD-like secretion proteins"/>
    <property type="match status" value="1"/>
</dbReference>
<dbReference type="Gene3D" id="2.40.30.170">
    <property type="match status" value="1"/>
</dbReference>
<evidence type="ECO:0000259" key="5">
    <source>
        <dbReference type="Pfam" id="PF19335"/>
    </source>
</evidence>
<dbReference type="Gene3D" id="6.10.140.730">
    <property type="match status" value="1"/>
</dbReference>
<dbReference type="NCBIfam" id="TIGR01730">
    <property type="entry name" value="RND_mfp"/>
    <property type="match status" value="1"/>
</dbReference>
<feature type="domain" description="Heavy metal binding" evidence="5">
    <location>
        <begin position="54"/>
        <end position="80"/>
    </location>
</feature>
<evidence type="ECO:0000259" key="6">
    <source>
        <dbReference type="Pfam" id="PF25869"/>
    </source>
</evidence>
<feature type="domain" description="CusB-like three alpha-helical bundle" evidence="6">
    <location>
        <begin position="168"/>
        <end position="212"/>
    </location>
</feature>
<keyword evidence="10" id="KW-1185">Reference proteome</keyword>
<name>A0ABQ0AA77_9GAMM</name>
<organism evidence="9 10">
    <name type="scientific">Sessilibacter corallicola</name>
    <dbReference type="NCBI Taxonomy" id="2904075"/>
    <lineage>
        <taxon>Bacteria</taxon>
        <taxon>Pseudomonadati</taxon>
        <taxon>Pseudomonadota</taxon>
        <taxon>Gammaproteobacteria</taxon>
        <taxon>Cellvibrionales</taxon>
        <taxon>Cellvibrionaceae</taxon>
        <taxon>Sessilibacter</taxon>
    </lineage>
</organism>
<gene>
    <name evidence="9" type="ORF">NBRC116591_23570</name>
</gene>
<evidence type="ECO:0000256" key="1">
    <source>
        <dbReference type="ARBA" id="ARBA00009477"/>
    </source>
</evidence>
<dbReference type="InterPro" id="IPR006143">
    <property type="entry name" value="RND_pump_MFP"/>
</dbReference>
<dbReference type="Pfam" id="PF25954">
    <property type="entry name" value="Beta-barrel_RND_2"/>
    <property type="match status" value="1"/>
</dbReference>
<dbReference type="PANTHER" id="PTHR30097:SF15">
    <property type="entry name" value="CATION EFFLUX SYSTEM PROTEIN CUSB"/>
    <property type="match status" value="1"/>
</dbReference>
<comment type="similarity">
    <text evidence="1">Belongs to the membrane fusion protein (MFP) (TC 8.A.1) family.</text>
</comment>
<dbReference type="Pfam" id="PF19335">
    <property type="entry name" value="HMBD"/>
    <property type="match status" value="1"/>
</dbReference>
<evidence type="ECO:0000256" key="3">
    <source>
        <dbReference type="SAM" id="MobiDB-lite"/>
    </source>
</evidence>
<dbReference type="Pfam" id="PF25919">
    <property type="entry name" value="BSH_CusB"/>
    <property type="match status" value="1"/>
</dbReference>
<dbReference type="InterPro" id="IPR058790">
    <property type="entry name" value="BSH_CusB"/>
</dbReference>
<dbReference type="Pfam" id="PF25869">
    <property type="entry name" value="3HB_CusB"/>
    <property type="match status" value="1"/>
</dbReference>
<evidence type="ECO:0000256" key="4">
    <source>
        <dbReference type="SAM" id="Phobius"/>
    </source>
</evidence>
<proteinExistence type="inferred from homology"/>
<keyword evidence="2" id="KW-0813">Transport</keyword>
<dbReference type="Proteomes" id="UP001465153">
    <property type="component" value="Unassembled WGS sequence"/>
</dbReference>
<dbReference type="InterPro" id="IPR058791">
    <property type="entry name" value="3HB_CusB"/>
</dbReference>
<keyword evidence="4" id="KW-1133">Transmembrane helix</keyword>
<feature type="domain" description="CusB-like beta-barrel" evidence="8">
    <location>
        <begin position="252"/>
        <end position="328"/>
    </location>
</feature>
<accession>A0ABQ0AA77</accession>
<feature type="domain" description="CusB-like barrel-sandwich hybrid" evidence="7">
    <location>
        <begin position="134"/>
        <end position="248"/>
    </location>
</feature>
<evidence type="ECO:0000259" key="7">
    <source>
        <dbReference type="Pfam" id="PF25919"/>
    </source>
</evidence>
<dbReference type="InterPro" id="IPR045800">
    <property type="entry name" value="HMBD"/>
</dbReference>
<evidence type="ECO:0000256" key="2">
    <source>
        <dbReference type="ARBA" id="ARBA00022448"/>
    </source>
</evidence>
<sequence>MSENNMQKISSNLFKYVAVFICGIAIGLVFVFMNNHKKHNHTESTISDKSEPLYWVAPMDPNFIRDEPGLSPMGMDLVPVYAEDVPESVGTVSINSQIINNIGVRTSRAIKRVLSDTVNTVGYVTYDEDKLIHMHPRVEGWVEKLYIKASGDPIVKGEPVYSLYSPQLVAAQEELLIAVNRNNRRLINAAEERLRALHLSNEFIQRIKSTKAIENTVVFYAPQSGIIDNLNIREGFFVKPGLTLLSIANLDSVWVEAELFERQSDAAKSDLPVTMTVDYQPEYTWQGKVDYVYPVLSEKMRTIRVRLKFDNPEHVLKPNMFASVAILTQATQELLSVPVEAVIRTGQQNRVVIANESGEFKSVAVQLGKITDQYAEIISGVFEGEKVVTSAQFLLDSESSKTSDFRRLDSDVERKPSVATTHGEVLDLNPENNTVTIHHNAIKHWRWPAATIDFNLEPPFSTQNFTRGDTLDFKFALSGGEYFLLSVINKTPSKVIEPSIKNTSGLMDESEPMHSESHANHQDMENKKVGGQQ</sequence>
<dbReference type="InterPro" id="IPR058792">
    <property type="entry name" value="Beta-barrel_RND_2"/>
</dbReference>
<dbReference type="InterPro" id="IPR051909">
    <property type="entry name" value="MFP_Cation_Efflux"/>
</dbReference>
<keyword evidence="4" id="KW-0812">Transmembrane</keyword>
<reference evidence="9 10" key="1">
    <citation type="submission" date="2024-04" db="EMBL/GenBank/DDBJ databases">
        <title>Draft genome sequence of Sessilibacter corallicola NBRC 116591.</title>
        <authorList>
            <person name="Miyakawa T."/>
            <person name="Kusuya Y."/>
            <person name="Miura T."/>
        </authorList>
    </citation>
    <scope>NUCLEOTIDE SEQUENCE [LARGE SCALE GENOMIC DNA]</scope>
    <source>
        <strain evidence="9 10">KU-00831-HH</strain>
    </source>
</reference>
<evidence type="ECO:0000313" key="9">
    <source>
        <dbReference type="EMBL" id="GAA6168546.1"/>
    </source>
</evidence>
<keyword evidence="4" id="KW-0472">Membrane</keyword>
<dbReference type="Pfam" id="PF11604">
    <property type="entry name" value="CusF_Ec"/>
    <property type="match status" value="1"/>
</dbReference>